<dbReference type="EMBL" id="BAABHB010000008">
    <property type="protein sequence ID" value="GAA4411827.1"/>
    <property type="molecule type" value="Genomic_DNA"/>
</dbReference>
<dbReference type="Proteomes" id="UP001500936">
    <property type="component" value="Unassembled WGS sequence"/>
</dbReference>
<evidence type="ECO:0000313" key="1">
    <source>
        <dbReference type="EMBL" id="GAA4411827.1"/>
    </source>
</evidence>
<reference evidence="2" key="1">
    <citation type="journal article" date="2019" name="Int. J. Syst. Evol. Microbiol.">
        <title>The Global Catalogue of Microorganisms (GCM) 10K type strain sequencing project: providing services to taxonomists for standard genome sequencing and annotation.</title>
        <authorList>
            <consortium name="The Broad Institute Genomics Platform"/>
            <consortium name="The Broad Institute Genome Sequencing Center for Infectious Disease"/>
            <person name="Wu L."/>
            <person name="Ma J."/>
        </authorList>
    </citation>
    <scope>NUCLEOTIDE SEQUENCE [LARGE SCALE GENOMIC DNA]</scope>
    <source>
        <strain evidence="2">JCM 17925</strain>
    </source>
</reference>
<accession>A0ABP8KQ36</accession>
<keyword evidence="2" id="KW-1185">Reference proteome</keyword>
<protein>
    <submittedName>
        <fullName evidence="1">Uncharacterized protein</fullName>
    </submittedName>
</protein>
<sequence>MENSASTAPCGKLNPIQVSLLRLFDREMTDEQVLELKRALVKHYSALLHEELTQIADERGYSQEDYDKILNSKT</sequence>
<organism evidence="1 2">
    <name type="scientific">Nibrella viscosa</name>
    <dbReference type="NCBI Taxonomy" id="1084524"/>
    <lineage>
        <taxon>Bacteria</taxon>
        <taxon>Pseudomonadati</taxon>
        <taxon>Bacteroidota</taxon>
        <taxon>Cytophagia</taxon>
        <taxon>Cytophagales</taxon>
        <taxon>Spirosomataceae</taxon>
        <taxon>Nibrella</taxon>
    </lineage>
</organism>
<name>A0ABP8KQ36_9BACT</name>
<dbReference type="RefSeq" id="WP_345269521.1">
    <property type="nucleotide sequence ID" value="NZ_BAABHB010000008.1"/>
</dbReference>
<gene>
    <name evidence="1" type="ORF">GCM10023187_38180</name>
</gene>
<evidence type="ECO:0000313" key="2">
    <source>
        <dbReference type="Proteomes" id="UP001500936"/>
    </source>
</evidence>
<proteinExistence type="predicted"/>
<comment type="caution">
    <text evidence="1">The sequence shown here is derived from an EMBL/GenBank/DDBJ whole genome shotgun (WGS) entry which is preliminary data.</text>
</comment>